<evidence type="ECO:0000256" key="7">
    <source>
        <dbReference type="ARBA" id="ARBA00022989"/>
    </source>
</evidence>
<dbReference type="STRING" id="331657.A0A4U0WQS3"/>
<dbReference type="Proteomes" id="UP000308768">
    <property type="component" value="Unassembled WGS sequence"/>
</dbReference>
<dbReference type="GO" id="GO:0006493">
    <property type="term" value="P:protein O-linked glycosylation"/>
    <property type="evidence" value="ECO:0007669"/>
    <property type="project" value="TreeGrafter"/>
</dbReference>
<feature type="compositionally biased region" description="Polar residues" evidence="10">
    <location>
        <begin position="99"/>
        <end position="109"/>
    </location>
</feature>
<evidence type="ECO:0000256" key="6">
    <source>
        <dbReference type="ARBA" id="ARBA00022968"/>
    </source>
</evidence>
<dbReference type="GO" id="GO:0000033">
    <property type="term" value="F:alpha-1,3-mannosyltransferase activity"/>
    <property type="evidence" value="ECO:0007669"/>
    <property type="project" value="TreeGrafter"/>
</dbReference>
<keyword evidence="3" id="KW-0328">Glycosyltransferase</keyword>
<keyword evidence="6" id="KW-0735">Signal-anchor</keyword>
<evidence type="ECO:0000256" key="1">
    <source>
        <dbReference type="ARBA" id="ARBA00004606"/>
    </source>
</evidence>
<keyword evidence="8 11" id="KW-0472">Membrane</keyword>
<keyword evidence="4" id="KW-0808">Transferase</keyword>
<dbReference type="InterPro" id="IPR022751">
    <property type="entry name" value="Alpha_mannosyltransferase"/>
</dbReference>
<protein>
    <recommendedName>
        <fullName evidence="14">Alpha-1,3-mannosyltransferase</fullName>
    </recommendedName>
</protein>
<keyword evidence="7 11" id="KW-1133">Transmembrane helix</keyword>
<feature type="region of interest" description="Disordered" evidence="10">
    <location>
        <begin position="93"/>
        <end position="130"/>
    </location>
</feature>
<feature type="transmembrane region" description="Helical" evidence="11">
    <location>
        <begin position="21"/>
        <end position="44"/>
    </location>
</feature>
<evidence type="ECO:0000256" key="10">
    <source>
        <dbReference type="SAM" id="MobiDB-lite"/>
    </source>
</evidence>
<reference evidence="12 13" key="1">
    <citation type="submission" date="2017-03" db="EMBL/GenBank/DDBJ databases">
        <title>Genomes of endolithic fungi from Antarctica.</title>
        <authorList>
            <person name="Coleine C."/>
            <person name="Masonjones S."/>
            <person name="Stajich J.E."/>
        </authorList>
    </citation>
    <scope>NUCLEOTIDE SEQUENCE [LARGE SCALE GENOMIC DNA]</scope>
    <source>
        <strain evidence="12 13">CCFEE 5187</strain>
    </source>
</reference>
<gene>
    <name evidence="12" type="ORF">B0A49_09989</name>
</gene>
<sequence length="666" mass="75422">MISRKEYHSYQPGVRQRRRTTTIRVLILALLTAITYTVVVSVVLPTHNTPVASTAPIASKSTKDLPSETPATNKPLREDIRITETIKSKVEYAGERLNPANTEPNQESLTYAGRPKDAPNSELTPSAQVELSKPRPVGAHKTEPEGHARFAASLQRVIAMLPDEIHVRELLRPVEGTGKEKLREMGLRARAFKVFYEAWEDLHFVTHGDSIHIRADVVQYLRDHEDPVALAQTLRSYEAFRFFLQSLSTLLFPWTAPYFADHMTLHSHFFKGGRGMVFTAGDDQAPFLLTSIPTFRRLGCNLPIEVLYLGDSDLGEDFRAQLEMLPGVVTRDLSQMVEDEGWRLAGWAAKPFAILMSSFREVIFVDADALFFRNPEILFEDPSYAETGALFFNDRRIMPESKKRWLQQILPKPISKQVRQSYFWTGESGHMQESGVVVVDKWKHFVALLFVTRMNGPDRDGNKDAGITGVYDMVYGDKETFWIGWELVGDPEYTFHKGGVGIMGSVQAEEETRRKDDLKNKDPRRKDPRKKHGTTEQDGDEDGIKISRPTLEALDQIGRKVPEPAATPQNFTICAPQLLHLGMDGRPLWFNGWILSNKFEAKKKKGFAKFEAYMVEPKEPGEVDAWQLTESNICCLTADQTVTFDVKDQDTLEMITTIAKGVYGKR</sequence>
<comment type="subcellular location">
    <subcellularLocation>
        <location evidence="1">Membrane</location>
        <topology evidence="1">Single-pass type II membrane protein</topology>
    </subcellularLocation>
</comment>
<name>A0A4U0WQS3_9PEZI</name>
<comment type="similarity">
    <text evidence="2">Belongs to the MNN1/MNT family.</text>
</comment>
<keyword evidence="13" id="KW-1185">Reference proteome</keyword>
<keyword evidence="5 11" id="KW-0812">Transmembrane</keyword>
<dbReference type="InterPro" id="IPR029044">
    <property type="entry name" value="Nucleotide-diphossugar_trans"/>
</dbReference>
<evidence type="ECO:0000256" key="2">
    <source>
        <dbReference type="ARBA" id="ARBA00009105"/>
    </source>
</evidence>
<dbReference type="AlphaFoldDB" id="A0A4U0WQS3"/>
<keyword evidence="9" id="KW-0325">Glycoprotein</keyword>
<proteinExistence type="inferred from homology"/>
<dbReference type="OrthoDB" id="430354at2759"/>
<evidence type="ECO:0000256" key="3">
    <source>
        <dbReference type="ARBA" id="ARBA00022676"/>
    </source>
</evidence>
<dbReference type="PANTHER" id="PTHR31392">
    <property type="entry name" value="ALPHA-1,3-MANNOSYLTRANSFERASE MNN1-RELATED"/>
    <property type="match status" value="1"/>
</dbReference>
<evidence type="ECO:0000256" key="5">
    <source>
        <dbReference type="ARBA" id="ARBA00022692"/>
    </source>
</evidence>
<dbReference type="EMBL" id="NAJN01001186">
    <property type="protein sequence ID" value="TKA65038.1"/>
    <property type="molecule type" value="Genomic_DNA"/>
</dbReference>
<organism evidence="12 13">
    <name type="scientific">Cryomyces minteri</name>
    <dbReference type="NCBI Taxonomy" id="331657"/>
    <lineage>
        <taxon>Eukaryota</taxon>
        <taxon>Fungi</taxon>
        <taxon>Dikarya</taxon>
        <taxon>Ascomycota</taxon>
        <taxon>Pezizomycotina</taxon>
        <taxon>Dothideomycetes</taxon>
        <taxon>Dothideomycetes incertae sedis</taxon>
        <taxon>Cryomyces</taxon>
    </lineage>
</organism>
<evidence type="ECO:0000313" key="12">
    <source>
        <dbReference type="EMBL" id="TKA65038.1"/>
    </source>
</evidence>
<feature type="compositionally biased region" description="Basic and acidic residues" evidence="10">
    <location>
        <begin position="510"/>
        <end position="525"/>
    </location>
</feature>
<evidence type="ECO:0000313" key="13">
    <source>
        <dbReference type="Proteomes" id="UP000308768"/>
    </source>
</evidence>
<evidence type="ECO:0000256" key="11">
    <source>
        <dbReference type="SAM" id="Phobius"/>
    </source>
</evidence>
<dbReference type="PANTHER" id="PTHR31392:SF1">
    <property type="entry name" value="ALPHA-1,3-MANNOSYLTRANSFERASE MNN1-RELATED"/>
    <property type="match status" value="1"/>
</dbReference>
<evidence type="ECO:0000256" key="9">
    <source>
        <dbReference type="ARBA" id="ARBA00023180"/>
    </source>
</evidence>
<dbReference type="GO" id="GO:0016020">
    <property type="term" value="C:membrane"/>
    <property type="evidence" value="ECO:0007669"/>
    <property type="project" value="UniProtKB-SubCell"/>
</dbReference>
<accession>A0A4U0WQS3</accession>
<evidence type="ECO:0008006" key="14">
    <source>
        <dbReference type="Google" id="ProtNLM"/>
    </source>
</evidence>
<dbReference type="GO" id="GO:0005794">
    <property type="term" value="C:Golgi apparatus"/>
    <property type="evidence" value="ECO:0007669"/>
    <property type="project" value="TreeGrafter"/>
</dbReference>
<dbReference type="SUPFAM" id="SSF53448">
    <property type="entry name" value="Nucleotide-diphospho-sugar transferases"/>
    <property type="match status" value="1"/>
</dbReference>
<comment type="caution">
    <text evidence="12">The sequence shown here is derived from an EMBL/GenBank/DDBJ whole genome shotgun (WGS) entry which is preliminary data.</text>
</comment>
<evidence type="ECO:0000256" key="4">
    <source>
        <dbReference type="ARBA" id="ARBA00022679"/>
    </source>
</evidence>
<feature type="region of interest" description="Disordered" evidence="10">
    <location>
        <begin position="50"/>
        <end position="74"/>
    </location>
</feature>
<feature type="region of interest" description="Disordered" evidence="10">
    <location>
        <begin position="506"/>
        <end position="544"/>
    </location>
</feature>
<evidence type="ECO:0000256" key="8">
    <source>
        <dbReference type="ARBA" id="ARBA00023136"/>
    </source>
</evidence>
<dbReference type="Pfam" id="PF11051">
    <property type="entry name" value="Mannosyl_trans3"/>
    <property type="match status" value="1"/>
</dbReference>